<dbReference type="PROSITE" id="PS51257">
    <property type="entry name" value="PROKAR_LIPOPROTEIN"/>
    <property type="match status" value="1"/>
</dbReference>
<accession>A0A1G5I5L0</accession>
<evidence type="ECO:0008006" key="3">
    <source>
        <dbReference type="Google" id="ProtNLM"/>
    </source>
</evidence>
<organism evidence="1 2">
    <name type="scientific">Flavobacterium caeni</name>
    <dbReference type="NCBI Taxonomy" id="490189"/>
    <lineage>
        <taxon>Bacteria</taxon>
        <taxon>Pseudomonadati</taxon>
        <taxon>Bacteroidota</taxon>
        <taxon>Flavobacteriia</taxon>
        <taxon>Flavobacteriales</taxon>
        <taxon>Flavobacteriaceae</taxon>
        <taxon>Flavobacterium</taxon>
    </lineage>
</organism>
<dbReference type="EMBL" id="FMVF01000009">
    <property type="protein sequence ID" value="SCY71313.1"/>
    <property type="molecule type" value="Genomic_DNA"/>
</dbReference>
<dbReference type="STRING" id="490189.SAMN02927903_02113"/>
<name>A0A1G5I5L0_9FLAO</name>
<protein>
    <recommendedName>
        <fullName evidence="3">Lipoprotein</fullName>
    </recommendedName>
</protein>
<dbReference type="RefSeq" id="WP_091143157.1">
    <property type="nucleotide sequence ID" value="NZ_FMVF01000009.1"/>
</dbReference>
<dbReference type="AlphaFoldDB" id="A0A1G5I5L0"/>
<proteinExistence type="predicted"/>
<gene>
    <name evidence="1" type="ORF">SAMN02927903_02113</name>
</gene>
<evidence type="ECO:0000313" key="2">
    <source>
        <dbReference type="Proteomes" id="UP000199354"/>
    </source>
</evidence>
<dbReference type="Proteomes" id="UP000199354">
    <property type="component" value="Unassembled WGS sequence"/>
</dbReference>
<keyword evidence="2" id="KW-1185">Reference proteome</keyword>
<evidence type="ECO:0000313" key="1">
    <source>
        <dbReference type="EMBL" id="SCY71313.1"/>
    </source>
</evidence>
<dbReference type="OrthoDB" id="1114031at2"/>
<sequence length="264" mass="28769">MQKKLLGCAVACLLLSGCGKDDDFPLNDYPINIDVSDGYNIDKIADDVAQIAILESDDTAINIDCATITDEISGSNRIRTIDFGASNCTLFTGNQVRGKIILTFETDFGASTRNISFAFENFFHNNRYVLGNRDVTKTTLENGHPQVKINLNMIVTGPTGTTFTRIGERTREFTAGFDTPGNVLDDSYLTTGSWSTTISVTKMTSIAQIESPITVTADCDYISSGLISYTREDGEYLSFDYGDGTCDNKVLFTLNGITSEAIIP</sequence>
<reference evidence="1 2" key="1">
    <citation type="submission" date="2016-10" db="EMBL/GenBank/DDBJ databases">
        <authorList>
            <person name="de Groot N.N."/>
        </authorList>
    </citation>
    <scope>NUCLEOTIDE SEQUENCE [LARGE SCALE GENOMIC DNA]</scope>
    <source>
        <strain evidence="1 2">CGMCC 1.7031</strain>
    </source>
</reference>